<evidence type="ECO:0000313" key="1">
    <source>
        <dbReference type="EMBL" id="BBG92413.1"/>
    </source>
</evidence>
<dbReference type="EMBL" id="AP019297">
    <property type="protein sequence ID" value="BBG92413.1"/>
    <property type="molecule type" value="Genomic_DNA"/>
</dbReference>
<dbReference type="AlphaFoldDB" id="A0A4Y1QKN4"/>
<proteinExistence type="predicted"/>
<name>A0A4Y1QKN4_PRUDU</name>
<reference evidence="1" key="1">
    <citation type="journal article" date="2019" name="Science">
        <title>Mutation of a bHLH transcription factor allowed almond domestication.</title>
        <authorList>
            <person name="Sanchez-Perez R."/>
            <person name="Pavan S."/>
            <person name="Mazzeo R."/>
            <person name="Moldovan C."/>
            <person name="Aiese Cigliano R."/>
            <person name="Del Cueto J."/>
            <person name="Ricciardi F."/>
            <person name="Lotti C."/>
            <person name="Ricciardi L."/>
            <person name="Dicenta F."/>
            <person name="Lopez-Marques R.L."/>
            <person name="Lindberg Moller B."/>
        </authorList>
    </citation>
    <scope>NUCLEOTIDE SEQUENCE</scope>
</reference>
<accession>A0A4Y1QKN4</accession>
<sequence length="170" mass="18873">MNWHGMAWVQEQLKDDQLSVSEITARTQTRGYCASVHKSYFGSSDQKTSLMKVAHLLEYCGLCLDDCTCFTKFARNYVVYNISKIENHPPILVYTSLAQAGVGTGSLRRYSLPLEASSVLISQLGNSDFYLDFSVNSSAPSLESLLGASLGLATVVRLRVDSPNYQRCRE</sequence>
<organism evidence="1">
    <name type="scientific">Prunus dulcis</name>
    <name type="common">Almond</name>
    <name type="synonym">Amygdalus dulcis</name>
    <dbReference type="NCBI Taxonomy" id="3755"/>
    <lineage>
        <taxon>Eukaryota</taxon>
        <taxon>Viridiplantae</taxon>
        <taxon>Streptophyta</taxon>
        <taxon>Embryophyta</taxon>
        <taxon>Tracheophyta</taxon>
        <taxon>Spermatophyta</taxon>
        <taxon>Magnoliopsida</taxon>
        <taxon>eudicotyledons</taxon>
        <taxon>Gunneridae</taxon>
        <taxon>Pentapetalae</taxon>
        <taxon>rosids</taxon>
        <taxon>fabids</taxon>
        <taxon>Rosales</taxon>
        <taxon>Rosaceae</taxon>
        <taxon>Amygdaloideae</taxon>
        <taxon>Amygdaleae</taxon>
        <taxon>Prunus</taxon>
    </lineage>
</organism>
<gene>
    <name evidence="1" type="ORF">Prudu_000147</name>
</gene>
<protein>
    <submittedName>
        <fullName evidence="1">Uncharacterized protein</fullName>
    </submittedName>
</protein>